<comment type="caution">
    <text evidence="1">The sequence shown here is derived from an EMBL/GenBank/DDBJ whole genome shotgun (WGS) entry which is preliminary data.</text>
</comment>
<dbReference type="GeneID" id="94834334"/>
<accession>A0A1J4KMX2</accession>
<dbReference type="RefSeq" id="XP_068365807.1">
    <property type="nucleotide sequence ID" value="XM_068499630.1"/>
</dbReference>
<gene>
    <name evidence="1" type="ORF">TRFO_17509</name>
</gene>
<name>A0A1J4KMX2_9EUKA</name>
<dbReference type="Proteomes" id="UP000179807">
    <property type="component" value="Unassembled WGS sequence"/>
</dbReference>
<reference evidence="1" key="1">
    <citation type="submission" date="2016-10" db="EMBL/GenBank/DDBJ databases">
        <authorList>
            <person name="Benchimol M."/>
            <person name="Almeida L.G."/>
            <person name="Vasconcelos A.T."/>
            <person name="Perreira-Neves A."/>
            <person name="Rosa I.A."/>
            <person name="Tasca T."/>
            <person name="Bogo M.R."/>
            <person name="de Souza W."/>
        </authorList>
    </citation>
    <scope>NUCLEOTIDE SEQUENCE [LARGE SCALE GENOMIC DNA]</scope>
    <source>
        <strain evidence="1">K</strain>
    </source>
</reference>
<protein>
    <submittedName>
        <fullName evidence="1">Uncharacterized protein</fullName>
    </submittedName>
</protein>
<evidence type="ECO:0000313" key="1">
    <source>
        <dbReference type="EMBL" id="OHT12671.1"/>
    </source>
</evidence>
<sequence length="127" mass="14809">MNMNNPNNDEAYHYLKDNIHQCNVAYDEETMRRRSETTQGIDMIKGRMKEYENKAFSMFPKIVSLMRKWTADTQNILYQNGQAISNYSTVEIGKISIQTISNTNHNHTLINDNMSILLKKDFLVLLS</sequence>
<dbReference type="VEuPathDB" id="TrichDB:TRFO_17509"/>
<dbReference type="AlphaFoldDB" id="A0A1J4KMX2"/>
<evidence type="ECO:0000313" key="2">
    <source>
        <dbReference type="Proteomes" id="UP000179807"/>
    </source>
</evidence>
<dbReference type="EMBL" id="MLAK01000559">
    <property type="protein sequence ID" value="OHT12671.1"/>
    <property type="molecule type" value="Genomic_DNA"/>
</dbReference>
<keyword evidence="2" id="KW-1185">Reference proteome</keyword>
<proteinExistence type="predicted"/>
<organism evidence="1 2">
    <name type="scientific">Tritrichomonas foetus</name>
    <dbReference type="NCBI Taxonomy" id="1144522"/>
    <lineage>
        <taxon>Eukaryota</taxon>
        <taxon>Metamonada</taxon>
        <taxon>Parabasalia</taxon>
        <taxon>Tritrichomonadida</taxon>
        <taxon>Tritrichomonadidae</taxon>
        <taxon>Tritrichomonas</taxon>
    </lineage>
</organism>